<name>A0ACB5U5R6_CANBO</name>
<sequence>MKNFIIKDNGSIQNLPNVPEDLKRVYKTVWEISQKAIIDMAADRGAYIDQSQSMNIHLKSPTMGKLTSMHFYGWKKGLKTGMYYLRTQAAAAAIQFTVDQNSASAAGDTIALLEKLKIKPYVPRKTSAVEDVSFNSSIDISSRQTTPAADETAPSSIEGSMASLSIKPTESEPVSEPASEPTPVPAAAPVEPETTADATDATTDETDMDIYNSKVIACAIDNPEACTMCSG</sequence>
<organism evidence="1 2">
    <name type="scientific">Candida boidinii</name>
    <name type="common">Yeast</name>
    <dbReference type="NCBI Taxonomy" id="5477"/>
    <lineage>
        <taxon>Eukaryota</taxon>
        <taxon>Fungi</taxon>
        <taxon>Dikarya</taxon>
        <taxon>Ascomycota</taxon>
        <taxon>Saccharomycotina</taxon>
        <taxon>Pichiomycetes</taxon>
        <taxon>Pichiales</taxon>
        <taxon>Pichiaceae</taxon>
        <taxon>Ogataea</taxon>
        <taxon>Ogataea/Candida clade</taxon>
    </lineage>
</organism>
<reference evidence="1" key="1">
    <citation type="submission" date="2023-04" db="EMBL/GenBank/DDBJ databases">
        <title>Candida boidinii NBRC 1967.</title>
        <authorList>
            <person name="Ichikawa N."/>
            <person name="Sato H."/>
            <person name="Tonouchi N."/>
        </authorList>
    </citation>
    <scope>NUCLEOTIDE SEQUENCE</scope>
    <source>
        <strain evidence="1">NBRC 1967</strain>
    </source>
</reference>
<proteinExistence type="predicted"/>
<dbReference type="EMBL" id="BSXV01005182">
    <property type="protein sequence ID" value="GMF01859.1"/>
    <property type="molecule type" value="Genomic_DNA"/>
</dbReference>
<dbReference type="Proteomes" id="UP001165101">
    <property type="component" value="Unassembled WGS sequence"/>
</dbReference>
<evidence type="ECO:0000313" key="2">
    <source>
        <dbReference type="Proteomes" id="UP001165101"/>
    </source>
</evidence>
<accession>A0ACB5U5R6</accession>
<comment type="caution">
    <text evidence="1">The sequence shown here is derived from an EMBL/GenBank/DDBJ whole genome shotgun (WGS) entry which is preliminary data.</text>
</comment>
<evidence type="ECO:0000313" key="1">
    <source>
        <dbReference type="EMBL" id="GMF01859.1"/>
    </source>
</evidence>
<protein>
    <submittedName>
        <fullName evidence="1">Unnamed protein product</fullName>
    </submittedName>
</protein>
<gene>
    <name evidence="1" type="ORF">Cboi01_000596700</name>
</gene>
<keyword evidence="2" id="KW-1185">Reference proteome</keyword>